<name>A0A8H7AQH6_9EURO</name>
<comment type="caution">
    <text evidence="2">The sequence shown here is derived from an EMBL/GenBank/DDBJ whole genome shotgun (WGS) entry which is preliminary data.</text>
</comment>
<feature type="transmembrane region" description="Helical" evidence="1">
    <location>
        <begin position="65"/>
        <end position="89"/>
    </location>
</feature>
<sequence length="113" mass="12327">MLKDAKSETFRTNLPFTSTDCALEILYIPREEIFQSPNACSQQFLIAGITLHMLEQATEITKHFLAIRALVSIIAIPASGVALALIAGIGKPIELIAISTTFADARLEMNQHS</sequence>
<keyword evidence="1" id="KW-1133">Transmembrane helix</keyword>
<organism evidence="2 3">
    <name type="scientific">Endocarpon pusillum</name>
    <dbReference type="NCBI Taxonomy" id="364733"/>
    <lineage>
        <taxon>Eukaryota</taxon>
        <taxon>Fungi</taxon>
        <taxon>Dikarya</taxon>
        <taxon>Ascomycota</taxon>
        <taxon>Pezizomycotina</taxon>
        <taxon>Eurotiomycetes</taxon>
        <taxon>Chaetothyriomycetidae</taxon>
        <taxon>Verrucariales</taxon>
        <taxon>Verrucariaceae</taxon>
        <taxon>Endocarpon</taxon>
    </lineage>
</organism>
<dbReference type="AlphaFoldDB" id="A0A8H7AQH6"/>
<evidence type="ECO:0000313" key="3">
    <source>
        <dbReference type="Proteomes" id="UP000606974"/>
    </source>
</evidence>
<dbReference type="Proteomes" id="UP000606974">
    <property type="component" value="Unassembled WGS sequence"/>
</dbReference>
<proteinExistence type="predicted"/>
<evidence type="ECO:0000256" key="1">
    <source>
        <dbReference type="SAM" id="Phobius"/>
    </source>
</evidence>
<dbReference type="EMBL" id="JAACFV010000021">
    <property type="protein sequence ID" value="KAF7511336.1"/>
    <property type="molecule type" value="Genomic_DNA"/>
</dbReference>
<protein>
    <submittedName>
        <fullName evidence="2">Uncharacterized protein</fullName>
    </submittedName>
</protein>
<keyword evidence="3" id="KW-1185">Reference proteome</keyword>
<evidence type="ECO:0000313" key="2">
    <source>
        <dbReference type="EMBL" id="KAF7511336.1"/>
    </source>
</evidence>
<accession>A0A8H7AQH6</accession>
<keyword evidence="1" id="KW-0812">Transmembrane</keyword>
<reference evidence="2" key="1">
    <citation type="submission" date="2020-02" db="EMBL/GenBank/DDBJ databases">
        <authorList>
            <person name="Palmer J.M."/>
        </authorList>
    </citation>
    <scope>NUCLEOTIDE SEQUENCE</scope>
    <source>
        <strain evidence="2">EPUS1.4</strain>
        <tissue evidence="2">Thallus</tissue>
    </source>
</reference>
<gene>
    <name evidence="2" type="ORF">GJ744_004901</name>
</gene>
<keyword evidence="1" id="KW-0472">Membrane</keyword>